<dbReference type="EMBL" id="KZ347337">
    <property type="protein sequence ID" value="PIO67932.1"/>
    <property type="molecule type" value="Genomic_DNA"/>
</dbReference>
<dbReference type="InterPro" id="IPR003677">
    <property type="entry name" value="ANIS5_cation-bd"/>
</dbReference>
<accession>A0A2G9UDW6</accession>
<name>A0A2G9UDW6_TELCI</name>
<sequence>MPNMRTGMRIAITILAVASVVLCRPTTKGCDMGRSLPPPSFLRNLSFGARNEYHTILFNRNGTLAQQKQNIVIWAQKYGIERFESNLVNLQNQIKQNVTDLISDLSMVLEQYYSIMENNDQTRMEQMRVLKNLSNQYPEVTT</sequence>
<dbReference type="AlphaFoldDB" id="A0A2G9UDW6"/>
<dbReference type="InterPro" id="IPR052823">
    <property type="entry name" value="SXP/RAL-2_related"/>
</dbReference>
<dbReference type="PANTHER" id="PTHR21593:SF36">
    <property type="entry name" value="DUF148 DOMAIN-CONTAINING PROTEIN-RELATED"/>
    <property type="match status" value="1"/>
</dbReference>
<organism evidence="3 4">
    <name type="scientific">Teladorsagia circumcincta</name>
    <name type="common">Brown stomach worm</name>
    <name type="synonym">Ostertagia circumcincta</name>
    <dbReference type="NCBI Taxonomy" id="45464"/>
    <lineage>
        <taxon>Eukaryota</taxon>
        <taxon>Metazoa</taxon>
        <taxon>Ecdysozoa</taxon>
        <taxon>Nematoda</taxon>
        <taxon>Chromadorea</taxon>
        <taxon>Rhabditida</taxon>
        <taxon>Rhabditina</taxon>
        <taxon>Rhabditomorpha</taxon>
        <taxon>Strongyloidea</taxon>
        <taxon>Trichostrongylidae</taxon>
        <taxon>Teladorsagia</taxon>
    </lineage>
</organism>
<keyword evidence="4" id="KW-1185">Reference proteome</keyword>
<gene>
    <name evidence="3" type="ORF">TELCIR_10303</name>
</gene>
<evidence type="ECO:0000259" key="2">
    <source>
        <dbReference type="Pfam" id="PF02520"/>
    </source>
</evidence>
<keyword evidence="1" id="KW-0732">Signal</keyword>
<evidence type="ECO:0000313" key="4">
    <source>
        <dbReference type="Proteomes" id="UP000230423"/>
    </source>
</evidence>
<dbReference type="PANTHER" id="PTHR21593">
    <property type="entry name" value="PRION-LIKE- Q/N-RICH -DOMAIN-BEARING PROTEIN PROTEIN"/>
    <property type="match status" value="1"/>
</dbReference>
<reference evidence="3 4" key="1">
    <citation type="submission" date="2015-09" db="EMBL/GenBank/DDBJ databases">
        <title>Draft genome of the parasitic nematode Teladorsagia circumcincta isolate WARC Sus (inbred).</title>
        <authorList>
            <person name="Mitreva M."/>
        </authorList>
    </citation>
    <scope>NUCLEOTIDE SEQUENCE [LARGE SCALE GENOMIC DNA]</scope>
    <source>
        <strain evidence="3 4">S</strain>
    </source>
</reference>
<evidence type="ECO:0000256" key="1">
    <source>
        <dbReference type="SAM" id="SignalP"/>
    </source>
</evidence>
<evidence type="ECO:0000313" key="3">
    <source>
        <dbReference type="EMBL" id="PIO67932.1"/>
    </source>
</evidence>
<protein>
    <recommendedName>
        <fullName evidence="2">SXP/RAL-2 family protein Ani s 5-like cation-binding domain-containing protein</fullName>
    </recommendedName>
</protein>
<feature type="signal peptide" evidence="1">
    <location>
        <begin position="1"/>
        <end position="23"/>
    </location>
</feature>
<dbReference type="Proteomes" id="UP000230423">
    <property type="component" value="Unassembled WGS sequence"/>
</dbReference>
<feature type="chain" id="PRO_5013795867" description="SXP/RAL-2 family protein Ani s 5-like cation-binding domain-containing protein" evidence="1">
    <location>
        <begin position="24"/>
        <end position="142"/>
    </location>
</feature>
<proteinExistence type="predicted"/>
<dbReference type="OrthoDB" id="5845888at2759"/>
<feature type="domain" description="SXP/RAL-2 family protein Ani s 5-like cation-binding" evidence="2">
    <location>
        <begin position="49"/>
        <end position="139"/>
    </location>
</feature>
<dbReference type="Pfam" id="PF02520">
    <property type="entry name" value="ANIS5_cation-bd"/>
    <property type="match status" value="1"/>
</dbReference>